<dbReference type="PANTHER" id="PTHR36435">
    <property type="entry name" value="SLR1288 PROTEIN"/>
    <property type="match status" value="1"/>
</dbReference>
<keyword evidence="3" id="KW-0378">Hydrolase</keyword>
<sequence length="258" mass="28614">MTNQLAPSRTSFTQRRPVLSVVIIELLLLFAVFAAGAYATIAQLDYTAPILISFIPIALVCIVYFSVRKRWKAYGFNSLSALSPSYLFYYAPLLLVLIILSLKGFKAVTLTELLFFVFFTVLVGFVEETVYRGMILHILLPKGVAPAVITSSILFSLTHVLNMLSGQDIARTILQLVYALLVGAVLALLMVKTKQILPLILFHTLHNLIQFLGNETTSTIVYNTIVIVILAAACLLLIPGIRNANHRTQEHHVAKRTL</sequence>
<feature type="transmembrane region" description="Helical" evidence="1">
    <location>
        <begin position="169"/>
        <end position="189"/>
    </location>
</feature>
<name>A0ABS8YKL3_9BACL</name>
<organism evidence="3 4">
    <name type="scientific">Paenibacillus profundus</name>
    <dbReference type="NCBI Taxonomy" id="1173085"/>
    <lineage>
        <taxon>Bacteria</taxon>
        <taxon>Bacillati</taxon>
        <taxon>Bacillota</taxon>
        <taxon>Bacilli</taxon>
        <taxon>Bacillales</taxon>
        <taxon>Paenibacillaceae</taxon>
        <taxon>Paenibacillus</taxon>
    </lineage>
</organism>
<dbReference type="Pfam" id="PF02517">
    <property type="entry name" value="Rce1-like"/>
    <property type="match status" value="1"/>
</dbReference>
<feature type="transmembrane region" description="Helical" evidence="1">
    <location>
        <begin position="107"/>
        <end position="126"/>
    </location>
</feature>
<feature type="transmembrane region" description="Helical" evidence="1">
    <location>
        <begin position="46"/>
        <end position="67"/>
    </location>
</feature>
<keyword evidence="1" id="KW-0812">Transmembrane</keyword>
<keyword evidence="4" id="KW-1185">Reference proteome</keyword>
<dbReference type="GO" id="GO:0008237">
    <property type="term" value="F:metallopeptidase activity"/>
    <property type="evidence" value="ECO:0007669"/>
    <property type="project" value="UniProtKB-KW"/>
</dbReference>
<gene>
    <name evidence="3" type="ORF">LQV63_16325</name>
</gene>
<proteinExistence type="predicted"/>
<dbReference type="Proteomes" id="UP001199916">
    <property type="component" value="Unassembled WGS sequence"/>
</dbReference>
<dbReference type="InterPro" id="IPR052710">
    <property type="entry name" value="CAAX_protease"/>
</dbReference>
<feature type="transmembrane region" description="Helical" evidence="1">
    <location>
        <begin position="18"/>
        <end position="40"/>
    </location>
</feature>
<feature type="transmembrane region" description="Helical" evidence="1">
    <location>
        <begin position="196"/>
        <end position="213"/>
    </location>
</feature>
<dbReference type="PANTHER" id="PTHR36435:SF1">
    <property type="entry name" value="CAAX AMINO TERMINAL PROTEASE FAMILY PROTEIN"/>
    <property type="match status" value="1"/>
</dbReference>
<reference evidence="3 4" key="1">
    <citation type="submission" date="2021-11" db="EMBL/GenBank/DDBJ databases">
        <title>Draft genome sequence of Paenibacillus profundus YoMME, a new Gram-positive bacteria with exoelectrogenic properties.</title>
        <authorList>
            <person name="Hubenova Y."/>
            <person name="Hubenova E."/>
            <person name="Manasiev Y."/>
            <person name="Peykov S."/>
            <person name="Mitov M."/>
        </authorList>
    </citation>
    <scope>NUCLEOTIDE SEQUENCE [LARGE SCALE GENOMIC DNA]</scope>
    <source>
        <strain evidence="3 4">YoMME</strain>
    </source>
</reference>
<feature type="transmembrane region" description="Helical" evidence="1">
    <location>
        <begin position="138"/>
        <end position="157"/>
    </location>
</feature>
<evidence type="ECO:0000313" key="4">
    <source>
        <dbReference type="Proteomes" id="UP001199916"/>
    </source>
</evidence>
<keyword evidence="3" id="KW-0645">Protease</keyword>
<keyword evidence="1" id="KW-0472">Membrane</keyword>
<keyword evidence="1" id="KW-1133">Transmembrane helix</keyword>
<feature type="transmembrane region" description="Helical" evidence="1">
    <location>
        <begin position="79"/>
        <end position="101"/>
    </location>
</feature>
<dbReference type="InterPro" id="IPR003675">
    <property type="entry name" value="Rce1/LyrA-like_dom"/>
</dbReference>
<feature type="domain" description="CAAX prenyl protease 2/Lysostaphin resistance protein A-like" evidence="2">
    <location>
        <begin position="111"/>
        <end position="209"/>
    </location>
</feature>
<dbReference type="EMBL" id="JAJNBZ010000013">
    <property type="protein sequence ID" value="MCE5170871.1"/>
    <property type="molecule type" value="Genomic_DNA"/>
</dbReference>
<protein>
    <submittedName>
        <fullName evidence="3">CPBP family intramembrane metalloprotease</fullName>
    </submittedName>
</protein>
<evidence type="ECO:0000259" key="2">
    <source>
        <dbReference type="Pfam" id="PF02517"/>
    </source>
</evidence>
<feature type="transmembrane region" description="Helical" evidence="1">
    <location>
        <begin position="219"/>
        <end position="238"/>
    </location>
</feature>
<comment type="caution">
    <text evidence="3">The sequence shown here is derived from an EMBL/GenBank/DDBJ whole genome shotgun (WGS) entry which is preliminary data.</text>
</comment>
<accession>A0ABS8YKL3</accession>
<keyword evidence="3" id="KW-0482">Metalloprotease</keyword>
<evidence type="ECO:0000256" key="1">
    <source>
        <dbReference type="SAM" id="Phobius"/>
    </source>
</evidence>
<evidence type="ECO:0000313" key="3">
    <source>
        <dbReference type="EMBL" id="MCE5170871.1"/>
    </source>
</evidence>